<accession>A0A316MBL0</accession>
<dbReference type="EMBL" id="QAMZ01000022">
    <property type="protein sequence ID" value="PWL54505.1"/>
    <property type="molecule type" value="Genomic_DNA"/>
</dbReference>
<evidence type="ECO:0000313" key="2">
    <source>
        <dbReference type="EMBL" id="PWL54505.1"/>
    </source>
</evidence>
<gene>
    <name evidence="2" type="ORF">DBY38_04310</name>
</gene>
<evidence type="ECO:0000259" key="1">
    <source>
        <dbReference type="Pfam" id="PF03432"/>
    </source>
</evidence>
<dbReference type="Proteomes" id="UP000246114">
    <property type="component" value="Unassembled WGS sequence"/>
</dbReference>
<organism evidence="2 3">
    <name type="scientific">Clostridium cadaveris</name>
    <dbReference type="NCBI Taxonomy" id="1529"/>
    <lineage>
        <taxon>Bacteria</taxon>
        <taxon>Bacillati</taxon>
        <taxon>Bacillota</taxon>
        <taxon>Clostridia</taxon>
        <taxon>Eubacteriales</taxon>
        <taxon>Clostridiaceae</taxon>
        <taxon>Clostridium</taxon>
    </lineage>
</organism>
<sequence>MEERFDYGLNPQKLGALSSYLCDPATAPAEFLLVKSQYQAETGRAVGNGALFFQIRQAFPPGEVTAEEANKIGYETAMRWTKGKYQFFVCTHTDKGHLHNHIYFNSTAFDRSRKFHNFIGSSFALRRLSDRVCIEH</sequence>
<feature type="non-terminal residue" evidence="2">
    <location>
        <position position="136"/>
    </location>
</feature>
<protein>
    <recommendedName>
        <fullName evidence="1">MobA/VirD2-like nuclease domain-containing protein</fullName>
    </recommendedName>
</protein>
<name>A0A316MBL0_9CLOT</name>
<dbReference type="Pfam" id="PF03432">
    <property type="entry name" value="Relaxase"/>
    <property type="match status" value="1"/>
</dbReference>
<reference evidence="2 3" key="1">
    <citation type="submission" date="2018-03" db="EMBL/GenBank/DDBJ databases">
        <title>The uncultured portion of the human microbiome is neutrally assembled.</title>
        <authorList>
            <person name="Jeraldo P."/>
            <person name="Boardman L."/>
            <person name="White B.A."/>
            <person name="Nelson H."/>
            <person name="Goldenfeld N."/>
            <person name="Chia N."/>
        </authorList>
    </citation>
    <scope>NUCLEOTIDE SEQUENCE [LARGE SCALE GENOMIC DNA]</scope>
    <source>
        <strain evidence="2">CIM:MAG 903</strain>
    </source>
</reference>
<dbReference type="AlphaFoldDB" id="A0A316MBL0"/>
<dbReference type="InterPro" id="IPR005094">
    <property type="entry name" value="Endonuclease_MobA/VirD2"/>
</dbReference>
<evidence type="ECO:0000313" key="3">
    <source>
        <dbReference type="Proteomes" id="UP000246114"/>
    </source>
</evidence>
<feature type="domain" description="MobA/VirD2-like nuclease" evidence="1">
    <location>
        <begin position="19"/>
        <end position="136"/>
    </location>
</feature>
<comment type="caution">
    <text evidence="2">The sequence shown here is derived from an EMBL/GenBank/DDBJ whole genome shotgun (WGS) entry which is preliminary data.</text>
</comment>
<proteinExistence type="predicted"/>